<dbReference type="AlphaFoldDB" id="A0A0F4YEN8"/>
<keyword evidence="3 5" id="KW-1133">Transmembrane helix</keyword>
<evidence type="ECO:0000313" key="8">
    <source>
        <dbReference type="Proteomes" id="UP000053958"/>
    </source>
</evidence>
<sequence length="323" mass="36717">MTWATLVLSHSPLRVELVGTLAVRIIFYLLPSLLFFLFDILFPSVSVAIKARGELGLPTGSTKPARGLLGIGWKEAKVVAWSLCNLLVCGILAQGVVEHVLTKVLRYRSAIRVSLRLPYPWESVLDILRAFVVREFLTYIIHRFALHSPRSPVSRYHLSWYHSLRVPYPLTAHYDHPIPYLLLKVVPLYASAAAFRFHMTTYMLFVALVSLEETFAYSGYKTLPTGFFLGGVARRAEMHVIRNNGGGGGGNCYFGVWGVLDWLCGTTAPAVEDHEQQEEEDQLAEEDIDEKMIRKAIEEYRRLLREKKGNGNKTRRRRVNNNR</sequence>
<name>A0A0F4YEN8_RASE3</name>
<feature type="domain" description="Fatty acid hydroxylase" evidence="6">
    <location>
        <begin position="128"/>
        <end position="266"/>
    </location>
</feature>
<dbReference type="STRING" id="1408163.A0A0F4YEN8"/>
<evidence type="ECO:0000259" key="6">
    <source>
        <dbReference type="Pfam" id="PF04116"/>
    </source>
</evidence>
<reference evidence="7 8" key="1">
    <citation type="submission" date="2015-04" db="EMBL/GenBank/DDBJ databases">
        <authorList>
            <person name="Heijne W.H."/>
            <person name="Fedorova N.D."/>
            <person name="Nierman W.C."/>
            <person name="Vollebregt A.W."/>
            <person name="Zhao Z."/>
            <person name="Wu L."/>
            <person name="Kumar M."/>
            <person name="Stam H."/>
            <person name="van den Berg M.A."/>
            <person name="Pel H.J."/>
        </authorList>
    </citation>
    <scope>NUCLEOTIDE SEQUENCE [LARGE SCALE GENOMIC DNA]</scope>
    <source>
        <strain evidence="7 8">CBS 393.64</strain>
    </source>
</reference>
<protein>
    <submittedName>
        <fullName evidence="7">Sterol desaturase family</fullName>
    </submittedName>
</protein>
<dbReference type="GeneID" id="25321895"/>
<evidence type="ECO:0000256" key="5">
    <source>
        <dbReference type="SAM" id="Phobius"/>
    </source>
</evidence>
<evidence type="ECO:0000313" key="7">
    <source>
        <dbReference type="EMBL" id="KKA16416.1"/>
    </source>
</evidence>
<proteinExistence type="predicted"/>
<dbReference type="GO" id="GO:0016020">
    <property type="term" value="C:membrane"/>
    <property type="evidence" value="ECO:0007669"/>
    <property type="project" value="UniProtKB-SubCell"/>
</dbReference>
<evidence type="ECO:0000256" key="3">
    <source>
        <dbReference type="ARBA" id="ARBA00022989"/>
    </source>
</evidence>
<dbReference type="GO" id="GO:0005506">
    <property type="term" value="F:iron ion binding"/>
    <property type="evidence" value="ECO:0007669"/>
    <property type="project" value="InterPro"/>
</dbReference>
<keyword evidence="2 5" id="KW-0812">Transmembrane</keyword>
<evidence type="ECO:0000256" key="1">
    <source>
        <dbReference type="ARBA" id="ARBA00004370"/>
    </source>
</evidence>
<evidence type="ECO:0000256" key="2">
    <source>
        <dbReference type="ARBA" id="ARBA00022692"/>
    </source>
</evidence>
<dbReference type="Proteomes" id="UP000053958">
    <property type="component" value="Unassembled WGS sequence"/>
</dbReference>
<dbReference type="RefSeq" id="XP_013323028.1">
    <property type="nucleotide sequence ID" value="XM_013467574.1"/>
</dbReference>
<feature type="transmembrane region" description="Helical" evidence="5">
    <location>
        <begin position="21"/>
        <end position="42"/>
    </location>
</feature>
<evidence type="ECO:0000256" key="4">
    <source>
        <dbReference type="ARBA" id="ARBA00023136"/>
    </source>
</evidence>
<comment type="subcellular location">
    <subcellularLocation>
        <location evidence="1">Membrane</location>
    </subcellularLocation>
</comment>
<dbReference type="GO" id="GO:0016491">
    <property type="term" value="F:oxidoreductase activity"/>
    <property type="evidence" value="ECO:0007669"/>
    <property type="project" value="InterPro"/>
</dbReference>
<dbReference type="PANTHER" id="PTHR11863">
    <property type="entry name" value="STEROL DESATURASE"/>
    <property type="match status" value="1"/>
</dbReference>
<dbReference type="OrthoDB" id="408954at2759"/>
<keyword evidence="8" id="KW-1185">Reference proteome</keyword>
<dbReference type="EMBL" id="LASV01000776">
    <property type="protein sequence ID" value="KKA16416.1"/>
    <property type="molecule type" value="Genomic_DNA"/>
</dbReference>
<comment type="caution">
    <text evidence="7">The sequence shown here is derived from an EMBL/GenBank/DDBJ whole genome shotgun (WGS) entry which is preliminary data.</text>
</comment>
<dbReference type="Pfam" id="PF04116">
    <property type="entry name" value="FA_hydroxylase"/>
    <property type="match status" value="1"/>
</dbReference>
<keyword evidence="4 5" id="KW-0472">Membrane</keyword>
<organism evidence="7 8">
    <name type="scientific">Rasamsonia emersonii (strain ATCC 16479 / CBS 393.64 / IMI 116815)</name>
    <dbReference type="NCBI Taxonomy" id="1408163"/>
    <lineage>
        <taxon>Eukaryota</taxon>
        <taxon>Fungi</taxon>
        <taxon>Dikarya</taxon>
        <taxon>Ascomycota</taxon>
        <taxon>Pezizomycotina</taxon>
        <taxon>Eurotiomycetes</taxon>
        <taxon>Eurotiomycetidae</taxon>
        <taxon>Eurotiales</taxon>
        <taxon>Trichocomaceae</taxon>
        <taxon>Rasamsonia</taxon>
    </lineage>
</organism>
<dbReference type="GO" id="GO:0008610">
    <property type="term" value="P:lipid biosynthetic process"/>
    <property type="evidence" value="ECO:0007669"/>
    <property type="project" value="InterPro"/>
</dbReference>
<dbReference type="InterPro" id="IPR050307">
    <property type="entry name" value="Sterol_Desaturase_Related"/>
</dbReference>
<accession>A0A0F4YEN8</accession>
<gene>
    <name evidence="7" type="ORF">T310_9987</name>
</gene>
<dbReference type="InterPro" id="IPR006694">
    <property type="entry name" value="Fatty_acid_hydroxylase"/>
</dbReference>